<feature type="compositionally biased region" description="Basic and acidic residues" evidence="1">
    <location>
        <begin position="124"/>
        <end position="133"/>
    </location>
</feature>
<dbReference type="GO" id="GO:0044545">
    <property type="term" value="C:NSL complex"/>
    <property type="evidence" value="ECO:0007669"/>
    <property type="project" value="TreeGrafter"/>
</dbReference>
<sequence>MSSTSDIEVSTIFEGKSLDQTSSVEASSPASHETTPIPVPTSTSADKIIPISEGLTHDIGFELKNLPTGGSVDSDENPKAVGKSDDPNQNTKVRRSTRDIKRPKFDDELVESVILSKMTPRKRNLNERSLHSPDEEEMRNAKKRPHKSTGVVPDGTQQLSESKRSATSSPVPAEKNLPTDTPLKKTAPIEPEPENSLASDRRKKQQLANRSQKPNPKHFSQQAQAYNNAAETAESMKRWTVEDDVALVAAVSHVCDLRTVYNFMKFSKKYSLVEIEERWYELLYDENVSRLARKRMDALGRDKIRAIQAKIPFTTEEEDVIKNVPSTTSGTLTQVFDKLLDQNRQAFHHARTAKVLEDYWRELKYYGLLLDQRPVIFDDDLLQIEKNFDLTTLVEGDCLPLDIEERQSTRNVVVSEREAQEWEKVFVKAVTGVSSSIQMAPDTIAVLRGRSVTFDIRKDKALIGRSTRRHRVDVNLTLEGPSARVSRKQALMKLYDNEEFILHNLGKQTIYVDGKSLLQGDKARLHNNSIIEIALIRLHFIPNENRRSASQHITGSHMQPINSQSSTLSSQPQTSTFQPGQLSTPNVSQPQQTPFNGSATKSEPSLGETESSENGLQNSSTSVNINGTRQIQSNQQ</sequence>
<feature type="region of interest" description="Disordered" evidence="1">
    <location>
        <begin position="1"/>
        <end position="46"/>
    </location>
</feature>
<dbReference type="PROSITE" id="PS50006">
    <property type="entry name" value="FHA_DOMAIN"/>
    <property type="match status" value="1"/>
</dbReference>
<dbReference type="Proteomes" id="UP001201812">
    <property type="component" value="Unassembled WGS sequence"/>
</dbReference>
<comment type="caution">
    <text evidence="3">The sequence shown here is derived from an EMBL/GenBank/DDBJ whole genome shotgun (WGS) entry which is preliminary data.</text>
</comment>
<reference evidence="3" key="1">
    <citation type="submission" date="2022-01" db="EMBL/GenBank/DDBJ databases">
        <title>Genome Sequence Resource for Two Populations of Ditylenchus destructor, the Migratory Endoparasitic Phytonematode.</title>
        <authorList>
            <person name="Zhang H."/>
            <person name="Lin R."/>
            <person name="Xie B."/>
        </authorList>
    </citation>
    <scope>NUCLEOTIDE SEQUENCE</scope>
    <source>
        <strain evidence="3">BazhouSP</strain>
    </source>
</reference>
<dbReference type="GO" id="GO:0002151">
    <property type="term" value="F:G-quadruplex RNA binding"/>
    <property type="evidence" value="ECO:0007669"/>
    <property type="project" value="InterPro"/>
</dbReference>
<feature type="compositionally biased region" description="Basic and acidic residues" evidence="1">
    <location>
        <begin position="76"/>
        <end position="86"/>
    </location>
</feature>
<dbReference type="EMBL" id="JAKKPZ010000008">
    <property type="protein sequence ID" value="KAI1717895.1"/>
    <property type="molecule type" value="Genomic_DNA"/>
</dbReference>
<feature type="compositionally biased region" description="Polar residues" evidence="1">
    <location>
        <begin position="206"/>
        <end position="229"/>
    </location>
</feature>
<feature type="region of interest" description="Disordered" evidence="1">
    <location>
        <begin position="62"/>
        <end position="229"/>
    </location>
</feature>
<proteinExistence type="predicted"/>
<keyword evidence="4" id="KW-1185">Reference proteome</keyword>
<dbReference type="SMART" id="SM00240">
    <property type="entry name" value="FHA"/>
    <property type="match status" value="1"/>
</dbReference>
<dbReference type="SUPFAM" id="SSF49879">
    <property type="entry name" value="SMAD/FHA domain"/>
    <property type="match status" value="1"/>
</dbReference>
<dbReference type="PANTHER" id="PTHR13233">
    <property type="entry name" value="MICROSPHERULE PROTEIN 1"/>
    <property type="match status" value="1"/>
</dbReference>
<dbReference type="Pfam" id="PF13325">
    <property type="entry name" value="MCRS_N"/>
    <property type="match status" value="1"/>
</dbReference>
<evidence type="ECO:0000256" key="1">
    <source>
        <dbReference type="SAM" id="MobiDB-lite"/>
    </source>
</evidence>
<dbReference type="InterPro" id="IPR037912">
    <property type="entry name" value="MCRS1"/>
</dbReference>
<dbReference type="AlphaFoldDB" id="A0AAD4NAW1"/>
<feature type="compositionally biased region" description="Low complexity" evidence="1">
    <location>
        <begin position="559"/>
        <end position="581"/>
    </location>
</feature>
<dbReference type="InterPro" id="IPR008984">
    <property type="entry name" value="SMAD_FHA_dom_sf"/>
</dbReference>
<gene>
    <name evidence="3" type="ORF">DdX_06302</name>
</gene>
<name>A0AAD4NAW1_9BILA</name>
<feature type="compositionally biased region" description="Polar residues" evidence="1">
    <location>
        <begin position="548"/>
        <end position="557"/>
    </location>
</feature>
<protein>
    <submittedName>
        <fullName evidence="3">FHA domain-containing protein</fullName>
    </submittedName>
</protein>
<feature type="region of interest" description="Disordered" evidence="1">
    <location>
        <begin position="548"/>
        <end position="636"/>
    </location>
</feature>
<evidence type="ECO:0000313" key="3">
    <source>
        <dbReference type="EMBL" id="KAI1717895.1"/>
    </source>
</evidence>
<dbReference type="Pfam" id="PF00498">
    <property type="entry name" value="FHA"/>
    <property type="match status" value="1"/>
</dbReference>
<feature type="compositionally biased region" description="Polar residues" evidence="1">
    <location>
        <begin position="155"/>
        <end position="170"/>
    </location>
</feature>
<accession>A0AAD4NAW1</accession>
<evidence type="ECO:0000259" key="2">
    <source>
        <dbReference type="PROSITE" id="PS50006"/>
    </source>
</evidence>
<evidence type="ECO:0000313" key="4">
    <source>
        <dbReference type="Proteomes" id="UP001201812"/>
    </source>
</evidence>
<dbReference type="GO" id="GO:0031011">
    <property type="term" value="C:Ino80 complex"/>
    <property type="evidence" value="ECO:0007669"/>
    <property type="project" value="InterPro"/>
</dbReference>
<dbReference type="GO" id="GO:0071339">
    <property type="term" value="C:MLL1 complex"/>
    <property type="evidence" value="ECO:0007669"/>
    <property type="project" value="InterPro"/>
</dbReference>
<organism evidence="3 4">
    <name type="scientific">Ditylenchus destructor</name>
    <dbReference type="NCBI Taxonomy" id="166010"/>
    <lineage>
        <taxon>Eukaryota</taxon>
        <taxon>Metazoa</taxon>
        <taxon>Ecdysozoa</taxon>
        <taxon>Nematoda</taxon>
        <taxon>Chromadorea</taxon>
        <taxon>Rhabditida</taxon>
        <taxon>Tylenchina</taxon>
        <taxon>Tylenchomorpha</taxon>
        <taxon>Sphaerularioidea</taxon>
        <taxon>Anguinidae</taxon>
        <taxon>Anguininae</taxon>
        <taxon>Ditylenchus</taxon>
    </lineage>
</organism>
<dbReference type="Gene3D" id="2.60.200.20">
    <property type="match status" value="1"/>
</dbReference>
<dbReference type="InterPro" id="IPR025999">
    <property type="entry name" value="MCRS_N"/>
</dbReference>
<dbReference type="GO" id="GO:0045944">
    <property type="term" value="P:positive regulation of transcription by RNA polymerase II"/>
    <property type="evidence" value="ECO:0007669"/>
    <property type="project" value="TreeGrafter"/>
</dbReference>
<feature type="compositionally biased region" description="Polar residues" evidence="1">
    <location>
        <begin position="18"/>
        <end position="45"/>
    </location>
</feature>
<feature type="compositionally biased region" description="Polar residues" evidence="1">
    <location>
        <begin position="582"/>
        <end position="636"/>
    </location>
</feature>
<feature type="compositionally biased region" description="Basic and acidic residues" evidence="1">
    <location>
        <begin position="96"/>
        <end position="107"/>
    </location>
</feature>
<dbReference type="InterPro" id="IPR000253">
    <property type="entry name" value="FHA_dom"/>
</dbReference>
<dbReference type="PANTHER" id="PTHR13233:SF0">
    <property type="entry name" value="MICROSPHERULE PROTEIN 1"/>
    <property type="match status" value="1"/>
</dbReference>
<feature type="domain" description="FHA" evidence="2">
    <location>
        <begin position="461"/>
        <end position="517"/>
    </location>
</feature>